<evidence type="ECO:0000256" key="3">
    <source>
        <dbReference type="SAM" id="SignalP"/>
    </source>
</evidence>
<keyword evidence="6" id="KW-1185">Reference proteome</keyword>
<dbReference type="InterPro" id="IPR028082">
    <property type="entry name" value="Peripla_BP_I"/>
</dbReference>
<dbReference type="InterPro" id="IPR051010">
    <property type="entry name" value="BCAA_transport"/>
</dbReference>
<reference evidence="5 6" key="1">
    <citation type="submission" date="2018-05" db="EMBL/GenBank/DDBJ databases">
        <title>Genomic Encyclopedia of Type Strains, Phase IV (KMG-V): Genome sequencing to study the core and pangenomes of soil and plant-associated prokaryotes.</title>
        <authorList>
            <person name="Whitman W."/>
        </authorList>
    </citation>
    <scope>NUCLEOTIDE SEQUENCE [LARGE SCALE GENOMIC DNA]</scope>
    <source>
        <strain evidence="5 6">SCZa-39</strain>
    </source>
</reference>
<keyword evidence="2 3" id="KW-0732">Signal</keyword>
<organism evidence="5 6">
    <name type="scientific">Paraburkholderia unamae</name>
    <dbReference type="NCBI Taxonomy" id="219649"/>
    <lineage>
        <taxon>Bacteria</taxon>
        <taxon>Pseudomonadati</taxon>
        <taxon>Pseudomonadota</taxon>
        <taxon>Betaproteobacteria</taxon>
        <taxon>Burkholderiales</taxon>
        <taxon>Burkholderiaceae</taxon>
        <taxon>Paraburkholderia</taxon>
    </lineage>
</organism>
<dbReference type="CDD" id="cd06327">
    <property type="entry name" value="PBP1_SBP-like"/>
    <property type="match status" value="1"/>
</dbReference>
<evidence type="ECO:0000256" key="2">
    <source>
        <dbReference type="ARBA" id="ARBA00022729"/>
    </source>
</evidence>
<dbReference type="InterPro" id="IPR028081">
    <property type="entry name" value="Leu-bd"/>
</dbReference>
<evidence type="ECO:0000259" key="4">
    <source>
        <dbReference type="Pfam" id="PF13458"/>
    </source>
</evidence>
<feature type="signal peptide" evidence="3">
    <location>
        <begin position="1"/>
        <end position="25"/>
    </location>
</feature>
<feature type="chain" id="PRO_5045462072" evidence="3">
    <location>
        <begin position="26"/>
        <end position="407"/>
    </location>
</feature>
<gene>
    <name evidence="5" type="ORF">C7402_104181</name>
</gene>
<dbReference type="PANTHER" id="PTHR30483:SF6">
    <property type="entry name" value="PERIPLASMIC BINDING PROTEIN OF ABC TRANSPORTER FOR NATURAL AMINO ACIDS"/>
    <property type="match status" value="1"/>
</dbReference>
<feature type="domain" description="Leucine-binding protein" evidence="4">
    <location>
        <begin position="29"/>
        <end position="367"/>
    </location>
</feature>
<evidence type="ECO:0000313" key="5">
    <source>
        <dbReference type="EMBL" id="PVX84938.1"/>
    </source>
</evidence>
<evidence type="ECO:0000313" key="6">
    <source>
        <dbReference type="Proteomes" id="UP000245712"/>
    </source>
</evidence>
<accession>A0ABX5KVR9</accession>
<comment type="similarity">
    <text evidence="1">Belongs to the leucine-binding protein family.</text>
</comment>
<sequence length="407" mass="43727">MSLKKAICVGVTTLFGVGAAGLAQADQAPIRIGYIADQTGPYAGNGGPGAAIAIRMAIEDFGGKLLGKPIDLRVADDQNKPDVGTGIVREWIEHDHVNAVLSGSGSAIALATSSLTKKYQTPLLLIGPRTPDLTNKACSPMNVQFTFDTYTMAKAGVKNLTSQGLKTFFFITVDYKFGSDMQADAEKYVTQFGGKVLGSVKHPLGTTDFSSYLMQAQASGAQAIVLLSAGSDLDNELKQAAEYRITKNGQKIAIFGMTEHDLMAMGLEETKDLTFPVPAYWDENAQTRAFSKRFQARNNGVIPTYMQIEAYSAMSHYLKAVTAAGTLDGPAVIGKMKAIPVNDFSIKNASVRADGQVAFPMYTVVVKSPAESKSKYDYYKIGGPLNAEDIYRPLTESNCYLAENKSI</sequence>
<comment type="caution">
    <text evidence="5">The sequence shown here is derived from an EMBL/GenBank/DDBJ whole genome shotgun (WGS) entry which is preliminary data.</text>
</comment>
<dbReference type="EMBL" id="QEOB01000004">
    <property type="protein sequence ID" value="PVX84938.1"/>
    <property type="molecule type" value="Genomic_DNA"/>
</dbReference>
<name>A0ABX5KVR9_9BURK</name>
<protein>
    <submittedName>
        <fullName evidence="5">Amino acid/amide ABC transporter substrate-binding protein (HAAT family)</fullName>
    </submittedName>
</protein>
<dbReference type="RefSeq" id="WP_116610576.1">
    <property type="nucleotide sequence ID" value="NZ_CAJZAT010000189.1"/>
</dbReference>
<proteinExistence type="inferred from homology"/>
<dbReference type="Gene3D" id="3.40.50.2300">
    <property type="match status" value="2"/>
</dbReference>
<dbReference type="PANTHER" id="PTHR30483">
    <property type="entry name" value="LEUCINE-SPECIFIC-BINDING PROTEIN"/>
    <property type="match status" value="1"/>
</dbReference>
<dbReference type="Pfam" id="PF13458">
    <property type="entry name" value="Peripla_BP_6"/>
    <property type="match status" value="1"/>
</dbReference>
<dbReference type="SUPFAM" id="SSF53822">
    <property type="entry name" value="Periplasmic binding protein-like I"/>
    <property type="match status" value="1"/>
</dbReference>
<evidence type="ECO:0000256" key="1">
    <source>
        <dbReference type="ARBA" id="ARBA00010062"/>
    </source>
</evidence>
<dbReference type="Proteomes" id="UP000245712">
    <property type="component" value="Unassembled WGS sequence"/>
</dbReference>